<accession>A0ACC1S0H9</accession>
<organism evidence="1 2">
    <name type="scientific">Fusarium decemcellulare</name>
    <dbReference type="NCBI Taxonomy" id="57161"/>
    <lineage>
        <taxon>Eukaryota</taxon>
        <taxon>Fungi</taxon>
        <taxon>Dikarya</taxon>
        <taxon>Ascomycota</taxon>
        <taxon>Pezizomycotina</taxon>
        <taxon>Sordariomycetes</taxon>
        <taxon>Hypocreomycetidae</taxon>
        <taxon>Hypocreales</taxon>
        <taxon>Nectriaceae</taxon>
        <taxon>Fusarium</taxon>
        <taxon>Fusarium decemcellulare species complex</taxon>
    </lineage>
</organism>
<comment type="caution">
    <text evidence="1">The sequence shown here is derived from an EMBL/GenBank/DDBJ whole genome shotgun (WGS) entry which is preliminary data.</text>
</comment>
<dbReference type="EMBL" id="JANRMS010001289">
    <property type="protein sequence ID" value="KAJ3529434.1"/>
    <property type="molecule type" value="Genomic_DNA"/>
</dbReference>
<name>A0ACC1S0H9_9HYPO</name>
<dbReference type="Proteomes" id="UP001148629">
    <property type="component" value="Unassembled WGS sequence"/>
</dbReference>
<proteinExistence type="predicted"/>
<evidence type="ECO:0000313" key="1">
    <source>
        <dbReference type="EMBL" id="KAJ3529434.1"/>
    </source>
</evidence>
<evidence type="ECO:0000313" key="2">
    <source>
        <dbReference type="Proteomes" id="UP001148629"/>
    </source>
</evidence>
<protein>
    <submittedName>
        <fullName evidence="1">Uncharacterized protein</fullName>
    </submittedName>
</protein>
<gene>
    <name evidence="1" type="ORF">NM208_g9756</name>
</gene>
<reference evidence="1" key="1">
    <citation type="submission" date="2022-08" db="EMBL/GenBank/DDBJ databases">
        <title>Genome Sequence of Fusarium decemcellulare.</title>
        <authorList>
            <person name="Buettner E."/>
        </authorList>
    </citation>
    <scope>NUCLEOTIDE SEQUENCE</scope>
    <source>
        <strain evidence="1">Babe19</strain>
    </source>
</reference>
<sequence length="148" mass="16136">MAGDPAQSKFRETRGSNSSKRCYLEGPAIRGNRGEELVSKRAIDPDIKIGKESFRACVSRGKMSREDAQGLEVAAVDMSEDDVAEERKGQVRSGRKQEEKTDCGRALQLLVFLVPMQNLVSFDVGVTPGDQDRGAAAGKATKDRHLVI</sequence>
<keyword evidence="2" id="KW-1185">Reference proteome</keyword>